<accession>A0A9D4CEX8</accession>
<reference evidence="1" key="1">
    <citation type="journal article" date="2019" name="bioRxiv">
        <title>The Genome of the Zebra Mussel, Dreissena polymorpha: A Resource for Invasive Species Research.</title>
        <authorList>
            <person name="McCartney M.A."/>
            <person name="Auch B."/>
            <person name="Kono T."/>
            <person name="Mallez S."/>
            <person name="Zhang Y."/>
            <person name="Obille A."/>
            <person name="Becker A."/>
            <person name="Abrahante J.E."/>
            <person name="Garbe J."/>
            <person name="Badalamenti J.P."/>
            <person name="Herman A."/>
            <person name="Mangelson H."/>
            <person name="Liachko I."/>
            <person name="Sullivan S."/>
            <person name="Sone E.D."/>
            <person name="Koren S."/>
            <person name="Silverstein K.A.T."/>
            <person name="Beckman K.B."/>
            <person name="Gohl D.M."/>
        </authorList>
    </citation>
    <scope>NUCLEOTIDE SEQUENCE</scope>
    <source>
        <strain evidence="1">Duluth1</strain>
        <tissue evidence="1">Whole animal</tissue>
    </source>
</reference>
<sequence length="85" mass="9784">MQTQSKRVFHAVDFLARLNLLFGIMFEDQRGKSLPKECATWAKFICKVMDSVNWKGHLLVQVHEKFGYMDATALAVRPTITPSKR</sequence>
<dbReference type="Proteomes" id="UP000828390">
    <property type="component" value="Unassembled WGS sequence"/>
</dbReference>
<evidence type="ECO:0000313" key="1">
    <source>
        <dbReference type="EMBL" id="KAH3723975.1"/>
    </source>
</evidence>
<dbReference type="EMBL" id="JAIWYP010000012">
    <property type="protein sequence ID" value="KAH3723975.1"/>
    <property type="molecule type" value="Genomic_DNA"/>
</dbReference>
<name>A0A9D4CEX8_DREPO</name>
<keyword evidence="2" id="KW-1185">Reference proteome</keyword>
<proteinExistence type="predicted"/>
<organism evidence="1 2">
    <name type="scientific">Dreissena polymorpha</name>
    <name type="common">Zebra mussel</name>
    <name type="synonym">Mytilus polymorpha</name>
    <dbReference type="NCBI Taxonomy" id="45954"/>
    <lineage>
        <taxon>Eukaryota</taxon>
        <taxon>Metazoa</taxon>
        <taxon>Spiralia</taxon>
        <taxon>Lophotrochozoa</taxon>
        <taxon>Mollusca</taxon>
        <taxon>Bivalvia</taxon>
        <taxon>Autobranchia</taxon>
        <taxon>Heteroconchia</taxon>
        <taxon>Euheterodonta</taxon>
        <taxon>Imparidentia</taxon>
        <taxon>Neoheterodontei</taxon>
        <taxon>Myida</taxon>
        <taxon>Dreissenoidea</taxon>
        <taxon>Dreissenidae</taxon>
        <taxon>Dreissena</taxon>
    </lineage>
</organism>
<protein>
    <submittedName>
        <fullName evidence="1">Uncharacterized protein</fullName>
    </submittedName>
</protein>
<gene>
    <name evidence="1" type="ORF">DPMN_049773</name>
</gene>
<dbReference type="AlphaFoldDB" id="A0A9D4CEX8"/>
<comment type="caution">
    <text evidence="1">The sequence shown here is derived from an EMBL/GenBank/DDBJ whole genome shotgun (WGS) entry which is preliminary data.</text>
</comment>
<evidence type="ECO:0000313" key="2">
    <source>
        <dbReference type="Proteomes" id="UP000828390"/>
    </source>
</evidence>
<reference evidence="1" key="2">
    <citation type="submission" date="2020-11" db="EMBL/GenBank/DDBJ databases">
        <authorList>
            <person name="McCartney M.A."/>
            <person name="Auch B."/>
            <person name="Kono T."/>
            <person name="Mallez S."/>
            <person name="Becker A."/>
            <person name="Gohl D.M."/>
            <person name="Silverstein K.A.T."/>
            <person name="Koren S."/>
            <person name="Bechman K.B."/>
            <person name="Herman A."/>
            <person name="Abrahante J.E."/>
            <person name="Garbe J."/>
        </authorList>
    </citation>
    <scope>NUCLEOTIDE SEQUENCE</scope>
    <source>
        <strain evidence="1">Duluth1</strain>
        <tissue evidence="1">Whole animal</tissue>
    </source>
</reference>